<proteinExistence type="inferred from homology"/>
<evidence type="ECO:0000256" key="5">
    <source>
        <dbReference type="ARBA" id="ARBA00022801"/>
    </source>
</evidence>
<dbReference type="Proteomes" id="UP000267096">
    <property type="component" value="Unassembled WGS sequence"/>
</dbReference>
<gene>
    <name evidence="8" type="ORF">ASIM_LOCUS2627</name>
</gene>
<name>A0A0M3J5E4_ANISI</name>
<comment type="similarity">
    <text evidence="2">Belongs to the histidine acid phosphatase family.</text>
</comment>
<evidence type="ECO:0000313" key="9">
    <source>
        <dbReference type="Proteomes" id="UP000267096"/>
    </source>
</evidence>
<dbReference type="GO" id="GO:0003993">
    <property type="term" value="F:acid phosphatase activity"/>
    <property type="evidence" value="ECO:0007669"/>
    <property type="project" value="UniProtKB-EC"/>
</dbReference>
<reference evidence="8 9" key="2">
    <citation type="submission" date="2018-11" db="EMBL/GenBank/DDBJ databases">
        <authorList>
            <consortium name="Pathogen Informatics"/>
        </authorList>
    </citation>
    <scope>NUCLEOTIDE SEQUENCE [LARGE SCALE GENOMIC DNA]</scope>
</reference>
<evidence type="ECO:0000313" key="10">
    <source>
        <dbReference type="WBParaSite" id="ASIM_0000277401-mRNA-1"/>
    </source>
</evidence>
<evidence type="ECO:0000256" key="3">
    <source>
        <dbReference type="ARBA" id="ARBA00012646"/>
    </source>
</evidence>
<dbReference type="InterPro" id="IPR029033">
    <property type="entry name" value="His_PPase_superfam"/>
</dbReference>
<keyword evidence="6" id="KW-1015">Disulfide bond</keyword>
<dbReference type="EMBL" id="UYRR01003616">
    <property type="protein sequence ID" value="VDK20284.1"/>
    <property type="molecule type" value="Genomic_DNA"/>
</dbReference>
<dbReference type="SUPFAM" id="SSF53254">
    <property type="entry name" value="Phosphoglycerate mutase-like"/>
    <property type="match status" value="1"/>
</dbReference>
<dbReference type="OrthoDB" id="258392at2759"/>
<dbReference type="WBParaSite" id="ASIM_0000277401-mRNA-1">
    <property type="protein sequence ID" value="ASIM_0000277401-mRNA-1"/>
    <property type="gene ID" value="ASIM_0000277401"/>
</dbReference>
<comment type="catalytic activity">
    <reaction evidence="1">
        <text>a phosphate monoester + H2O = an alcohol + phosphate</text>
        <dbReference type="Rhea" id="RHEA:15017"/>
        <dbReference type="ChEBI" id="CHEBI:15377"/>
        <dbReference type="ChEBI" id="CHEBI:30879"/>
        <dbReference type="ChEBI" id="CHEBI:43474"/>
        <dbReference type="ChEBI" id="CHEBI:67140"/>
        <dbReference type="EC" id="3.1.3.2"/>
    </reaction>
</comment>
<organism evidence="10">
    <name type="scientific">Anisakis simplex</name>
    <name type="common">Herring worm</name>
    <dbReference type="NCBI Taxonomy" id="6269"/>
    <lineage>
        <taxon>Eukaryota</taxon>
        <taxon>Metazoa</taxon>
        <taxon>Ecdysozoa</taxon>
        <taxon>Nematoda</taxon>
        <taxon>Chromadorea</taxon>
        <taxon>Rhabditida</taxon>
        <taxon>Spirurina</taxon>
        <taxon>Ascaridomorpha</taxon>
        <taxon>Ascaridoidea</taxon>
        <taxon>Anisakidae</taxon>
        <taxon>Anisakis</taxon>
        <taxon>Anisakis simplex complex</taxon>
    </lineage>
</organism>
<protein>
    <recommendedName>
        <fullName evidence="3">acid phosphatase</fullName>
        <ecNumber evidence="3">3.1.3.2</ecNumber>
    </recommendedName>
</protein>
<dbReference type="Gene3D" id="3.40.50.1240">
    <property type="entry name" value="Phosphoglycerate mutase-like"/>
    <property type="match status" value="1"/>
</dbReference>
<dbReference type="InterPro" id="IPR000560">
    <property type="entry name" value="His_Pase_clade-2"/>
</dbReference>
<dbReference type="AlphaFoldDB" id="A0A0M3J5E4"/>
<evidence type="ECO:0000256" key="7">
    <source>
        <dbReference type="ARBA" id="ARBA00023180"/>
    </source>
</evidence>
<dbReference type="Pfam" id="PF00328">
    <property type="entry name" value="His_Phos_2"/>
    <property type="match status" value="1"/>
</dbReference>
<sequence length="222" mass="25926">MNQHIHLGNALYERYVTQEKFLGKSLNYWEMYIRSTDVNRTLISAYSNLIGMYYGRTEAVPNKNYPNNTRWPGQLVPFPVHSVARDTDYAGDPLAPNCPRLYWLLDKSKETPEYIKLRKDNQIRWNALQKFLDWLTEVCGEEVDLIRLWDIRDATFIERLYNMKTPFDNSTYQKMAEIDDKVAVIEDGLGLTPVDGIDFAIETPKVKGGPMLWTMLDNFDLK</sequence>
<dbReference type="InterPro" id="IPR050645">
    <property type="entry name" value="Histidine_acid_phosphatase"/>
</dbReference>
<evidence type="ECO:0000313" key="8">
    <source>
        <dbReference type="EMBL" id="VDK20284.1"/>
    </source>
</evidence>
<keyword evidence="9" id="KW-1185">Reference proteome</keyword>
<dbReference type="EC" id="3.1.3.2" evidence="3"/>
<evidence type="ECO:0000256" key="2">
    <source>
        <dbReference type="ARBA" id="ARBA00005375"/>
    </source>
</evidence>
<evidence type="ECO:0000256" key="1">
    <source>
        <dbReference type="ARBA" id="ARBA00000032"/>
    </source>
</evidence>
<dbReference type="PANTHER" id="PTHR11567">
    <property type="entry name" value="ACID PHOSPHATASE-RELATED"/>
    <property type="match status" value="1"/>
</dbReference>
<evidence type="ECO:0000256" key="6">
    <source>
        <dbReference type="ARBA" id="ARBA00023157"/>
    </source>
</evidence>
<keyword evidence="4" id="KW-0732">Signal</keyword>
<keyword evidence="7" id="KW-0325">Glycoprotein</keyword>
<keyword evidence="5" id="KW-0378">Hydrolase</keyword>
<evidence type="ECO:0000256" key="4">
    <source>
        <dbReference type="ARBA" id="ARBA00022729"/>
    </source>
</evidence>
<reference evidence="10" key="1">
    <citation type="submission" date="2017-02" db="UniProtKB">
        <authorList>
            <consortium name="WormBaseParasite"/>
        </authorList>
    </citation>
    <scope>IDENTIFICATION</scope>
</reference>
<dbReference type="PANTHER" id="PTHR11567:SF211">
    <property type="entry name" value="PROSTATIC ACID PHOSPHATASE"/>
    <property type="match status" value="1"/>
</dbReference>
<accession>A0A0M3J5E4</accession>